<dbReference type="KEGG" id="ttu:TERTU_1403"/>
<organism evidence="3 4">
    <name type="scientific">Teredinibacter turnerae (strain ATCC 39867 / T7901)</name>
    <dbReference type="NCBI Taxonomy" id="377629"/>
    <lineage>
        <taxon>Bacteria</taxon>
        <taxon>Pseudomonadati</taxon>
        <taxon>Pseudomonadota</taxon>
        <taxon>Gammaproteobacteria</taxon>
        <taxon>Cellvibrionales</taxon>
        <taxon>Cellvibrionaceae</taxon>
        <taxon>Teredinibacter</taxon>
    </lineage>
</organism>
<dbReference type="Pfam" id="PF13439">
    <property type="entry name" value="Glyco_transf_4"/>
    <property type="match status" value="1"/>
</dbReference>
<dbReference type="Pfam" id="PF00534">
    <property type="entry name" value="Glycos_transf_1"/>
    <property type="match status" value="1"/>
</dbReference>
<dbReference type="CAZy" id="GT4">
    <property type="family name" value="Glycosyltransferase Family 4"/>
</dbReference>
<dbReference type="RefSeq" id="WP_015818805.1">
    <property type="nucleotide sequence ID" value="NC_012997.1"/>
</dbReference>
<evidence type="ECO:0000313" key="3">
    <source>
        <dbReference type="EMBL" id="ACR12693.1"/>
    </source>
</evidence>
<feature type="domain" description="Glycosyltransferase subfamily 4-like N-terminal" evidence="2">
    <location>
        <begin position="13"/>
        <end position="169"/>
    </location>
</feature>
<dbReference type="HOGENOM" id="CLU_009583_0_0_6"/>
<evidence type="ECO:0000259" key="2">
    <source>
        <dbReference type="Pfam" id="PF13439"/>
    </source>
</evidence>
<evidence type="ECO:0000259" key="1">
    <source>
        <dbReference type="Pfam" id="PF00534"/>
    </source>
</evidence>
<reference evidence="3 4" key="1">
    <citation type="journal article" date="2009" name="PLoS ONE">
        <title>The complete genome of Teredinibacter turnerae T7901: an intracellular endosymbiont of marine wood-boring bivalves (shipworms).</title>
        <authorList>
            <person name="Yang J.C."/>
            <person name="Madupu R."/>
            <person name="Durkin A.S."/>
            <person name="Ekborg N.A."/>
            <person name="Pedamallu C.S."/>
            <person name="Hostetler J.B."/>
            <person name="Radune D."/>
            <person name="Toms B.S."/>
            <person name="Henrissat B."/>
            <person name="Coutinho P.M."/>
            <person name="Schwarz S."/>
            <person name="Field L."/>
            <person name="Trindade-Silva A.E."/>
            <person name="Soares C.A.G."/>
            <person name="Elshahawi S."/>
            <person name="Hanora A."/>
            <person name="Schmidt E.W."/>
            <person name="Haygood M.G."/>
            <person name="Posfai J."/>
            <person name="Benner J."/>
            <person name="Madinger C."/>
            <person name="Nove J."/>
            <person name="Anton B."/>
            <person name="Chaudhary K."/>
            <person name="Foster J."/>
            <person name="Holman A."/>
            <person name="Kumar S."/>
            <person name="Lessard P.A."/>
            <person name="Luyten Y.A."/>
            <person name="Slatko B."/>
            <person name="Wood N."/>
            <person name="Wu B."/>
            <person name="Teplitski M."/>
            <person name="Mougous J.D."/>
            <person name="Ward N."/>
            <person name="Eisen J.A."/>
            <person name="Badger J.H."/>
            <person name="Distel D.L."/>
        </authorList>
    </citation>
    <scope>NUCLEOTIDE SEQUENCE [LARGE SCALE GENOMIC DNA]</scope>
    <source>
        <strain evidence="4">ATCC 39867 / T7901</strain>
    </source>
</reference>
<dbReference type="InterPro" id="IPR028098">
    <property type="entry name" value="Glyco_trans_4-like_N"/>
</dbReference>
<dbReference type="OrthoDB" id="9055506at2"/>
<gene>
    <name evidence="3" type="ordered locus">TERTU_1403</name>
</gene>
<dbReference type="eggNOG" id="COG0438">
    <property type="taxonomic scope" value="Bacteria"/>
</dbReference>
<dbReference type="SUPFAM" id="SSF53756">
    <property type="entry name" value="UDP-Glycosyltransferase/glycogen phosphorylase"/>
    <property type="match status" value="1"/>
</dbReference>
<dbReference type="Gene3D" id="3.40.50.2000">
    <property type="entry name" value="Glycogen Phosphorylase B"/>
    <property type="match status" value="2"/>
</dbReference>
<dbReference type="STRING" id="377629.TERTU_1403"/>
<dbReference type="AlphaFoldDB" id="C5BSK9"/>
<evidence type="ECO:0000313" key="4">
    <source>
        <dbReference type="Proteomes" id="UP000009080"/>
    </source>
</evidence>
<name>C5BSK9_TERTT</name>
<dbReference type="EMBL" id="CP001614">
    <property type="protein sequence ID" value="ACR12693.1"/>
    <property type="molecule type" value="Genomic_DNA"/>
</dbReference>
<sequence length="353" mass="39047">MRIGLFVRNFSGGGAEYVSVLLANGLVSQGHSVCFFVLDSVGPNKCKLDNQIEIIELTSKRLISCAFALRKAIKESGIEKLISNMTHENIVSLVATCGVKVGVIGVEHNNFLEEMRRRGWIIYQITKTLVKVLYPRLHSLVCVSEGVRSEFDRYFHGGFSNLRTIYNPIVGDGEKAPISWGNKFIVGAGRLTKQKNFKMLIQAYSILVKHYGYDGDLVILGEGSEKTSLEYFASELGLQNRVFLLGYVANPYSYFLVADCFVLSSLWEGFGNVIVEALLAGCKVVSTDCKYGPSEILENGEYGSLVRIFNAEELAVAIQNELSLSRSKQALVSRGREFSTSVAVKKYLEVLGC</sequence>
<dbReference type="Proteomes" id="UP000009080">
    <property type="component" value="Chromosome"/>
</dbReference>
<keyword evidence="4" id="KW-1185">Reference proteome</keyword>
<dbReference type="InterPro" id="IPR001296">
    <property type="entry name" value="Glyco_trans_1"/>
</dbReference>
<proteinExistence type="predicted"/>
<feature type="domain" description="Glycosyl transferase family 1" evidence="1">
    <location>
        <begin position="181"/>
        <end position="337"/>
    </location>
</feature>
<dbReference type="PANTHER" id="PTHR12526:SF630">
    <property type="entry name" value="GLYCOSYLTRANSFERASE"/>
    <property type="match status" value="1"/>
</dbReference>
<dbReference type="GO" id="GO:0016757">
    <property type="term" value="F:glycosyltransferase activity"/>
    <property type="evidence" value="ECO:0007669"/>
    <property type="project" value="InterPro"/>
</dbReference>
<accession>C5BSK9</accession>
<dbReference type="GO" id="GO:1901135">
    <property type="term" value="P:carbohydrate derivative metabolic process"/>
    <property type="evidence" value="ECO:0007669"/>
    <property type="project" value="UniProtKB-ARBA"/>
</dbReference>
<dbReference type="PANTHER" id="PTHR12526">
    <property type="entry name" value="GLYCOSYLTRANSFERASE"/>
    <property type="match status" value="1"/>
</dbReference>
<protein>
    <submittedName>
        <fullName evidence="3">Glycosyltransferase family 4 domain protein</fullName>
    </submittedName>
</protein>